<feature type="coiled-coil region" evidence="1">
    <location>
        <begin position="178"/>
        <end position="205"/>
    </location>
</feature>
<feature type="compositionally biased region" description="Basic and acidic residues" evidence="2">
    <location>
        <begin position="131"/>
        <end position="142"/>
    </location>
</feature>
<dbReference type="EMBL" id="DUCX01000019">
    <property type="protein sequence ID" value="HIF37034.1"/>
    <property type="molecule type" value="Genomic_DNA"/>
</dbReference>
<reference evidence="4" key="1">
    <citation type="journal article" date="2019" name="bioRxiv">
        <title>Genome diversification in globally distributed novel marine Proteobacteria is linked to environmental adaptation.</title>
        <authorList>
            <person name="Zhou Z."/>
            <person name="Tran P.Q."/>
            <person name="Kieft K."/>
            <person name="Anantharaman K."/>
        </authorList>
    </citation>
    <scope>NUCLEOTIDE SEQUENCE [LARGE SCALE GENOMIC DNA]</scope>
</reference>
<protein>
    <recommendedName>
        <fullName evidence="5">Prohead core protein</fullName>
    </recommendedName>
</protein>
<feature type="compositionally biased region" description="Acidic residues" evidence="2">
    <location>
        <begin position="113"/>
        <end position="130"/>
    </location>
</feature>
<feature type="compositionally biased region" description="Acidic residues" evidence="2">
    <location>
        <begin position="355"/>
        <end position="365"/>
    </location>
</feature>
<dbReference type="AlphaFoldDB" id="A0A7J4GTA3"/>
<evidence type="ECO:0008006" key="5">
    <source>
        <dbReference type="Google" id="ProtNLM"/>
    </source>
</evidence>
<feature type="compositionally biased region" description="Acidic residues" evidence="2">
    <location>
        <begin position="10"/>
        <end position="19"/>
    </location>
</feature>
<keyword evidence="1" id="KW-0175">Coiled coil</keyword>
<evidence type="ECO:0000256" key="1">
    <source>
        <dbReference type="SAM" id="Coils"/>
    </source>
</evidence>
<feature type="coiled-coil region" evidence="1">
    <location>
        <begin position="262"/>
        <end position="299"/>
    </location>
</feature>
<feature type="compositionally biased region" description="Basic and acidic residues" evidence="2">
    <location>
        <begin position="71"/>
        <end position="84"/>
    </location>
</feature>
<feature type="compositionally biased region" description="Acidic residues" evidence="2">
    <location>
        <begin position="56"/>
        <end position="70"/>
    </location>
</feature>
<feature type="region of interest" description="Disordered" evidence="2">
    <location>
        <begin position="347"/>
        <end position="369"/>
    </location>
</feature>
<accession>A0A7J4GTA3</accession>
<feature type="compositionally biased region" description="Basic and acidic residues" evidence="2">
    <location>
        <begin position="20"/>
        <end position="55"/>
    </location>
</feature>
<evidence type="ECO:0000313" key="4">
    <source>
        <dbReference type="Proteomes" id="UP000585802"/>
    </source>
</evidence>
<evidence type="ECO:0000256" key="2">
    <source>
        <dbReference type="SAM" id="MobiDB-lite"/>
    </source>
</evidence>
<proteinExistence type="predicted"/>
<evidence type="ECO:0000313" key="3">
    <source>
        <dbReference type="EMBL" id="HIF37034.1"/>
    </source>
</evidence>
<sequence length="387" mass="44046">MSEELNKEMEELEESEVTEADSKVSKHEGDDNAKKNPDFAKDVKKAKSEAKKVKEDDDEDEDEEDSEEGEEQVKKESVTPKLKSEILAGLVDHMKGLKKEDLAKMYGSTVLGEEGDDEEDDEEDSEEDAEESKKVKESIDQKIEDLDVSQDVEALIADEELSEEFKTKAATIFETAIKTKVRSELEKIQEENDKQMKELAETSMTSMVEKVDDYLNYVVEQWMTDNELAIERGLKGEIAEDFISGLKGLFEDHYIDVPDEKYDILEANLTKIEELEDKLNKQMEENVQLKKAKGELVKESMIADVADGMTDTETEKFQSLVDDVEFSDEESYKEKLQTIKESYFGSGEVKAQDETLTEEGTEETQEVSGQMAKYMSAIKKDNKRAEK</sequence>
<organism evidence="3 4">
    <name type="scientific">Marine Group III euryarchaeote</name>
    <dbReference type="NCBI Taxonomy" id="2173149"/>
    <lineage>
        <taxon>Archaea</taxon>
        <taxon>Methanobacteriati</taxon>
        <taxon>Thermoplasmatota</taxon>
        <taxon>Thermoplasmata</taxon>
        <taxon>Candidatus Thermoprofundales</taxon>
    </lineage>
</organism>
<dbReference type="Proteomes" id="UP000585802">
    <property type="component" value="Unassembled WGS sequence"/>
</dbReference>
<comment type="caution">
    <text evidence="3">The sequence shown here is derived from an EMBL/GenBank/DDBJ whole genome shotgun (WGS) entry which is preliminary data.</text>
</comment>
<name>A0A7J4GTA3_9ARCH</name>
<dbReference type="InterPro" id="IPR057966">
    <property type="entry name" value="T4_SCAF"/>
</dbReference>
<feature type="region of interest" description="Disordered" evidence="2">
    <location>
        <begin position="108"/>
        <end position="142"/>
    </location>
</feature>
<dbReference type="Pfam" id="PF25623">
    <property type="entry name" value="T4_CASP"/>
    <property type="match status" value="1"/>
</dbReference>
<gene>
    <name evidence="3" type="ORF">EYQ70_01235</name>
</gene>
<feature type="region of interest" description="Disordered" evidence="2">
    <location>
        <begin position="1"/>
        <end position="84"/>
    </location>
</feature>